<evidence type="ECO:0000256" key="5">
    <source>
        <dbReference type="ARBA" id="ARBA00022475"/>
    </source>
</evidence>
<dbReference type="RefSeq" id="WP_145060008.1">
    <property type="nucleotide sequence ID" value="NZ_CP036263.1"/>
</dbReference>
<evidence type="ECO:0000313" key="17">
    <source>
        <dbReference type="Proteomes" id="UP000319852"/>
    </source>
</evidence>
<evidence type="ECO:0000256" key="9">
    <source>
        <dbReference type="ARBA" id="ARBA00023136"/>
    </source>
</evidence>
<dbReference type="Gene3D" id="2.70.98.90">
    <property type="match status" value="1"/>
</dbReference>
<dbReference type="PANTHER" id="PTHR12428">
    <property type="entry name" value="OXA1"/>
    <property type="match status" value="1"/>
</dbReference>
<dbReference type="Pfam" id="PF14849">
    <property type="entry name" value="YidC_periplas"/>
    <property type="match status" value="1"/>
</dbReference>
<evidence type="ECO:0000256" key="8">
    <source>
        <dbReference type="ARBA" id="ARBA00022989"/>
    </source>
</evidence>
<organism evidence="16 17">
    <name type="scientific">Adhaeretor mobilis</name>
    <dbReference type="NCBI Taxonomy" id="1930276"/>
    <lineage>
        <taxon>Bacteria</taxon>
        <taxon>Pseudomonadati</taxon>
        <taxon>Planctomycetota</taxon>
        <taxon>Planctomycetia</taxon>
        <taxon>Pirellulales</taxon>
        <taxon>Lacipirellulaceae</taxon>
        <taxon>Adhaeretor</taxon>
    </lineage>
</organism>
<keyword evidence="7 13" id="KW-0653">Protein transport</keyword>
<feature type="compositionally biased region" description="Basic and acidic residues" evidence="14">
    <location>
        <begin position="24"/>
        <end position="34"/>
    </location>
</feature>
<dbReference type="KEGG" id="amob:HG15A2_20490"/>
<evidence type="ECO:0000259" key="15">
    <source>
        <dbReference type="SMART" id="SM00228"/>
    </source>
</evidence>
<protein>
    <recommendedName>
        <fullName evidence="3 13">Membrane protein insertase YidC</fullName>
    </recommendedName>
    <alternativeName>
        <fullName evidence="12 13">Foldase YidC</fullName>
    </alternativeName>
    <alternativeName>
        <fullName evidence="11 13">Membrane integrase YidC</fullName>
    </alternativeName>
    <alternativeName>
        <fullName evidence="13">Membrane protein YidC</fullName>
    </alternativeName>
</protein>
<proteinExistence type="inferred from homology"/>
<comment type="function">
    <text evidence="13">Required for the insertion and/or proper folding and/or complex formation of integral membrane proteins into the membrane. Involved in integration of membrane proteins that insert both dependently and independently of the Sec translocase complex, as well as at least some lipoproteins. Aids folding of multispanning membrane proteins.</text>
</comment>
<feature type="region of interest" description="Disordered" evidence="14">
    <location>
        <begin position="24"/>
        <end position="92"/>
    </location>
</feature>
<dbReference type="InterPro" id="IPR019998">
    <property type="entry name" value="Membr_insert_YidC"/>
</dbReference>
<feature type="domain" description="PDZ" evidence="15">
    <location>
        <begin position="129"/>
        <end position="205"/>
    </location>
</feature>
<evidence type="ECO:0000256" key="14">
    <source>
        <dbReference type="SAM" id="MobiDB-lite"/>
    </source>
</evidence>
<evidence type="ECO:0000313" key="16">
    <source>
        <dbReference type="EMBL" id="QDS98765.1"/>
    </source>
</evidence>
<comment type="subunit">
    <text evidence="13">Interacts with the Sec translocase complex via SecD. Specifically interacts with transmembrane segments of nascent integral membrane proteins during membrane integration.</text>
</comment>
<evidence type="ECO:0000256" key="3">
    <source>
        <dbReference type="ARBA" id="ARBA00015325"/>
    </source>
</evidence>
<dbReference type="NCBIfam" id="TIGR03592">
    <property type="entry name" value="yidC_oxa1_cterm"/>
    <property type="match status" value="1"/>
</dbReference>
<dbReference type="Gene3D" id="2.30.42.10">
    <property type="match status" value="1"/>
</dbReference>
<comment type="subcellular location">
    <subcellularLocation>
        <location evidence="1">Cell inner membrane</location>
        <topology evidence="1">Multi-pass membrane protein</topology>
    </subcellularLocation>
    <subcellularLocation>
        <location evidence="13">Cell membrane</location>
        <topology evidence="13">Multi-pass membrane protein</topology>
    </subcellularLocation>
</comment>
<dbReference type="PANTHER" id="PTHR12428:SF65">
    <property type="entry name" value="CYTOCHROME C OXIDASE ASSEMBLY PROTEIN COX18, MITOCHONDRIAL"/>
    <property type="match status" value="1"/>
</dbReference>
<evidence type="ECO:0000256" key="13">
    <source>
        <dbReference type="HAMAP-Rule" id="MF_01810"/>
    </source>
</evidence>
<comment type="similarity">
    <text evidence="2 13">Belongs to the OXA1/ALB3/YidC family. Type 1 subfamily.</text>
</comment>
<dbReference type="GO" id="GO:0032977">
    <property type="term" value="F:membrane insertase activity"/>
    <property type="evidence" value="ECO:0007669"/>
    <property type="project" value="InterPro"/>
</dbReference>
<evidence type="ECO:0000256" key="6">
    <source>
        <dbReference type="ARBA" id="ARBA00022692"/>
    </source>
</evidence>
<dbReference type="CDD" id="cd20070">
    <property type="entry name" value="5TM_YidC_Alb3"/>
    <property type="match status" value="1"/>
</dbReference>
<dbReference type="InterPro" id="IPR028053">
    <property type="entry name" value="Membr_insert_YidC_N"/>
</dbReference>
<keyword evidence="10 13" id="KW-0143">Chaperone</keyword>
<dbReference type="GO" id="GO:0051205">
    <property type="term" value="P:protein insertion into membrane"/>
    <property type="evidence" value="ECO:0007669"/>
    <property type="project" value="TreeGrafter"/>
</dbReference>
<feature type="transmembrane region" description="Helical" evidence="13">
    <location>
        <begin position="669"/>
        <end position="689"/>
    </location>
</feature>
<feature type="transmembrane region" description="Helical" evidence="13">
    <location>
        <begin position="709"/>
        <end position="734"/>
    </location>
</feature>
<dbReference type="InterPro" id="IPR028055">
    <property type="entry name" value="YidC/Oxa/ALB_C"/>
</dbReference>
<evidence type="ECO:0000256" key="1">
    <source>
        <dbReference type="ARBA" id="ARBA00004429"/>
    </source>
</evidence>
<feature type="compositionally biased region" description="Basic residues" evidence="14">
    <location>
        <begin position="775"/>
        <end position="798"/>
    </location>
</feature>
<accession>A0A517MV58</accession>
<feature type="transmembrane region" description="Helical" evidence="13">
    <location>
        <begin position="526"/>
        <end position="549"/>
    </location>
</feature>
<evidence type="ECO:0000256" key="2">
    <source>
        <dbReference type="ARBA" id="ARBA00010527"/>
    </source>
</evidence>
<dbReference type="InterPro" id="IPR001708">
    <property type="entry name" value="YidC/ALB3/OXA1/COX18"/>
</dbReference>
<keyword evidence="9 13" id="KW-0472">Membrane</keyword>
<evidence type="ECO:0000256" key="10">
    <source>
        <dbReference type="ARBA" id="ARBA00023186"/>
    </source>
</evidence>
<dbReference type="GO" id="GO:0005886">
    <property type="term" value="C:plasma membrane"/>
    <property type="evidence" value="ECO:0007669"/>
    <property type="project" value="UniProtKB-SubCell"/>
</dbReference>
<reference evidence="16 17" key="1">
    <citation type="submission" date="2019-02" db="EMBL/GenBank/DDBJ databases">
        <title>Deep-cultivation of Planctomycetes and their phenomic and genomic characterization uncovers novel biology.</title>
        <authorList>
            <person name="Wiegand S."/>
            <person name="Jogler M."/>
            <person name="Boedeker C."/>
            <person name="Pinto D."/>
            <person name="Vollmers J."/>
            <person name="Rivas-Marin E."/>
            <person name="Kohn T."/>
            <person name="Peeters S.H."/>
            <person name="Heuer A."/>
            <person name="Rast P."/>
            <person name="Oberbeckmann S."/>
            <person name="Bunk B."/>
            <person name="Jeske O."/>
            <person name="Meyerdierks A."/>
            <person name="Storesund J.E."/>
            <person name="Kallscheuer N."/>
            <person name="Luecker S."/>
            <person name="Lage O.M."/>
            <person name="Pohl T."/>
            <person name="Merkel B.J."/>
            <person name="Hornburger P."/>
            <person name="Mueller R.-W."/>
            <person name="Bruemmer F."/>
            <person name="Labrenz M."/>
            <person name="Spormann A.M."/>
            <person name="Op den Camp H."/>
            <person name="Overmann J."/>
            <person name="Amann R."/>
            <person name="Jetten M.S.M."/>
            <person name="Mascher T."/>
            <person name="Medema M.H."/>
            <person name="Devos D.P."/>
            <person name="Kaster A.-K."/>
            <person name="Ovreas L."/>
            <person name="Rohde M."/>
            <person name="Galperin M.Y."/>
            <person name="Jogler C."/>
        </authorList>
    </citation>
    <scope>NUCLEOTIDE SEQUENCE [LARGE SCALE GENOMIC DNA]</scope>
    <source>
        <strain evidence="16 17">HG15A2</strain>
    </source>
</reference>
<dbReference type="SUPFAM" id="SSF50156">
    <property type="entry name" value="PDZ domain-like"/>
    <property type="match status" value="1"/>
</dbReference>
<dbReference type="Proteomes" id="UP000319852">
    <property type="component" value="Chromosome"/>
</dbReference>
<keyword evidence="5 13" id="KW-1003">Cell membrane</keyword>
<gene>
    <name evidence="13 16" type="primary">yidC</name>
    <name evidence="16" type="ORF">HG15A2_20490</name>
</gene>
<sequence>MDRRFILWLAISFLLILLFAKRPEPPKEEPKDKQAANQLAEGEQPQADPAGAEGLAGQTDEPPAGQDDREGPEDEPAEQEQQVVPQKLTLGTVDPDSNYRMLVTLTNEGAGVERIELASPRYLDLTDRGGYLGHLALRSAKEGGFEVQVVGAGTPAQQAGIEVGDRLLAAGTKELKPIESMEAFRKLLAKTKPGKELKLQVARSGNQRELVAKLKRRPLEVTRPEVENVRLWAEKLPAGLRSPPSFQVTLEQIDSQTLSGKNRQRLEDELPLLQEFDGLELRKTPWEVAEQTADSVTFRKHSVKYGLTFVKRYQLEEIPEGMKPSADYPAYNLTLELSIENTGDADRELAYRLDGPNGLPIEGWWYAYKIGHDWGAVGLRDVMSRTFDAEVQQFAPATIATGEVEALEGSPLAFIGVDAQYFSVMMIPQKESADELWIESTEFVSLSPEPKKRSSEGKYVNATCRLLSVPKTLEAGGKRTDKYTLFAGPKRPELLAEYQSVDSPQYSLGDLITYGWFSRIAKGMLWILHFFYDIVGNYGISIILLTVLVRSCMFPISRKQAHSMAKMQELKPEMDRIKEKYKSDMQKQSQMTQELYRKHGVNPLAGCLPMLIQLPVFVGLYRGLAVDVELRQASLFGEGVRWCSNLAAPDMFWDWSAYMPEFINRGEGFFGLGPYLNVLPLITICFYILQQKLFMPPPANEQAEMQQKIMKYMMVFMGLLFYKVPSGLCLYFIASSAWGIAERLLLPKPTPADSTVALASSADKPSTASSDRITKEKKRSSKNGKPGGKRGGKSKRKR</sequence>
<evidence type="ECO:0000256" key="4">
    <source>
        <dbReference type="ARBA" id="ARBA00022448"/>
    </source>
</evidence>
<dbReference type="OrthoDB" id="9780552at2"/>
<evidence type="ECO:0000256" key="12">
    <source>
        <dbReference type="ARBA" id="ARBA00033342"/>
    </source>
</evidence>
<dbReference type="InterPro" id="IPR038221">
    <property type="entry name" value="YidC_periplasmic_sf"/>
</dbReference>
<keyword evidence="4 13" id="KW-0813">Transport</keyword>
<keyword evidence="17" id="KW-1185">Reference proteome</keyword>
<evidence type="ECO:0000256" key="11">
    <source>
        <dbReference type="ARBA" id="ARBA00033245"/>
    </source>
</evidence>
<dbReference type="GO" id="GO:0015031">
    <property type="term" value="P:protein transport"/>
    <property type="evidence" value="ECO:0007669"/>
    <property type="project" value="UniProtKB-KW"/>
</dbReference>
<keyword evidence="6 13" id="KW-0812">Transmembrane</keyword>
<dbReference type="InterPro" id="IPR001478">
    <property type="entry name" value="PDZ"/>
</dbReference>
<dbReference type="Pfam" id="PF13180">
    <property type="entry name" value="PDZ_2"/>
    <property type="match status" value="1"/>
</dbReference>
<dbReference type="SMART" id="SM00228">
    <property type="entry name" value="PDZ"/>
    <property type="match status" value="1"/>
</dbReference>
<dbReference type="Pfam" id="PF02096">
    <property type="entry name" value="60KD_IMP"/>
    <property type="match status" value="1"/>
</dbReference>
<keyword evidence="8 13" id="KW-1133">Transmembrane helix</keyword>
<feature type="region of interest" description="Disordered" evidence="14">
    <location>
        <begin position="754"/>
        <end position="798"/>
    </location>
</feature>
<comment type="caution">
    <text evidence="13">Lacks conserved residue(s) required for the propagation of feature annotation.</text>
</comment>
<dbReference type="EMBL" id="CP036263">
    <property type="protein sequence ID" value="QDS98765.1"/>
    <property type="molecule type" value="Genomic_DNA"/>
</dbReference>
<name>A0A517MV58_9BACT</name>
<dbReference type="InterPro" id="IPR036034">
    <property type="entry name" value="PDZ_sf"/>
</dbReference>
<evidence type="ECO:0000256" key="7">
    <source>
        <dbReference type="ARBA" id="ARBA00022927"/>
    </source>
</evidence>
<dbReference type="InterPro" id="IPR047196">
    <property type="entry name" value="YidC_ALB_C"/>
</dbReference>
<dbReference type="AlphaFoldDB" id="A0A517MV58"/>
<dbReference type="PRINTS" id="PR01900">
    <property type="entry name" value="YIDCPROTEIN"/>
</dbReference>
<dbReference type="HAMAP" id="MF_01810">
    <property type="entry name" value="YidC_type1"/>
    <property type="match status" value="1"/>
</dbReference>